<dbReference type="AlphaFoldDB" id="A0AAV6G6R6"/>
<evidence type="ECO:0000256" key="10">
    <source>
        <dbReference type="ARBA" id="ARBA00022729"/>
    </source>
</evidence>
<keyword evidence="29" id="KW-1185">Reference proteome</keyword>
<evidence type="ECO:0000256" key="9">
    <source>
        <dbReference type="ARBA" id="ARBA00022692"/>
    </source>
</evidence>
<evidence type="ECO:0000259" key="27">
    <source>
        <dbReference type="Pfam" id="PF01699"/>
    </source>
</evidence>
<name>A0AAV6G6R6_9TELE</name>
<gene>
    <name evidence="28" type="ORF">AALO_G00194970</name>
</gene>
<organism evidence="28 29">
    <name type="scientific">Alosa alosa</name>
    <name type="common">allis shad</name>
    <dbReference type="NCBI Taxonomy" id="278164"/>
    <lineage>
        <taxon>Eukaryota</taxon>
        <taxon>Metazoa</taxon>
        <taxon>Chordata</taxon>
        <taxon>Craniata</taxon>
        <taxon>Vertebrata</taxon>
        <taxon>Euteleostomi</taxon>
        <taxon>Actinopterygii</taxon>
        <taxon>Neopterygii</taxon>
        <taxon>Teleostei</taxon>
        <taxon>Clupei</taxon>
        <taxon>Clupeiformes</taxon>
        <taxon>Clupeoidei</taxon>
        <taxon>Clupeidae</taxon>
        <taxon>Alosa</taxon>
    </lineage>
</organism>
<evidence type="ECO:0000256" key="22">
    <source>
        <dbReference type="ARBA" id="ARBA00069887"/>
    </source>
</evidence>
<feature type="transmembrane region" description="Helical" evidence="25">
    <location>
        <begin position="395"/>
        <end position="413"/>
    </location>
</feature>
<dbReference type="GO" id="GO:0042470">
    <property type="term" value="C:melanosome"/>
    <property type="evidence" value="ECO:0007669"/>
    <property type="project" value="UniProtKB-SubCell"/>
</dbReference>
<evidence type="ECO:0000256" key="23">
    <source>
        <dbReference type="ARBA" id="ARBA00081356"/>
    </source>
</evidence>
<feature type="transmembrane region" description="Helical" evidence="25">
    <location>
        <begin position="234"/>
        <end position="250"/>
    </location>
</feature>
<evidence type="ECO:0000256" key="13">
    <source>
        <dbReference type="ARBA" id="ARBA00022958"/>
    </source>
</evidence>
<evidence type="ECO:0000256" key="6">
    <source>
        <dbReference type="ARBA" id="ARBA00022538"/>
    </source>
</evidence>
<dbReference type="PANTHER" id="PTHR10846:SF61">
    <property type="entry name" value="SODIUM_POTASSIUM_CALCIUM EXCHANGER 5"/>
    <property type="match status" value="1"/>
</dbReference>
<keyword evidence="6" id="KW-0633">Potassium transport</keyword>
<dbReference type="InterPro" id="IPR004837">
    <property type="entry name" value="NaCa_Exmemb"/>
</dbReference>
<evidence type="ECO:0000256" key="18">
    <source>
        <dbReference type="ARBA" id="ARBA00023136"/>
    </source>
</evidence>
<keyword evidence="10 26" id="KW-0732">Signal</keyword>
<comment type="similarity">
    <text evidence="3">Belongs to the Ca(2+):cation antiporter (CaCA) (TC 2.A.19) family. SLC24A subfamily.</text>
</comment>
<comment type="subcellular location">
    <subcellularLocation>
        <location evidence="1">Golgi apparatus</location>
        <location evidence="1">trans-Golgi network membrane</location>
        <topology evidence="1">Multi-pass membrane protein</topology>
    </subcellularLocation>
    <subcellularLocation>
        <location evidence="2">Melanosome</location>
    </subcellularLocation>
</comment>
<evidence type="ECO:0000256" key="24">
    <source>
        <dbReference type="ARBA" id="ARBA00082809"/>
    </source>
</evidence>
<dbReference type="Pfam" id="PF01699">
    <property type="entry name" value="Na_Ca_ex"/>
    <property type="match status" value="2"/>
</dbReference>
<feature type="transmembrane region" description="Helical" evidence="25">
    <location>
        <begin position="364"/>
        <end position="383"/>
    </location>
</feature>
<evidence type="ECO:0000256" key="21">
    <source>
        <dbReference type="ARBA" id="ARBA00058187"/>
    </source>
</evidence>
<keyword evidence="13" id="KW-0630">Potassium</keyword>
<evidence type="ECO:0000256" key="1">
    <source>
        <dbReference type="ARBA" id="ARBA00004166"/>
    </source>
</evidence>
<dbReference type="GO" id="GO:0030318">
    <property type="term" value="P:melanocyte differentiation"/>
    <property type="evidence" value="ECO:0007669"/>
    <property type="project" value="TreeGrafter"/>
</dbReference>
<dbReference type="GO" id="GO:0005262">
    <property type="term" value="F:calcium channel activity"/>
    <property type="evidence" value="ECO:0007669"/>
    <property type="project" value="TreeGrafter"/>
</dbReference>
<feature type="transmembrane region" description="Helical" evidence="25">
    <location>
        <begin position="262"/>
        <end position="285"/>
    </location>
</feature>
<evidence type="ECO:0000256" key="20">
    <source>
        <dbReference type="ARBA" id="ARBA00033627"/>
    </source>
</evidence>
<dbReference type="InterPro" id="IPR004481">
    <property type="entry name" value="K/Na/Ca-exchanger"/>
</dbReference>
<keyword evidence="18 25" id="KW-0472">Membrane</keyword>
<dbReference type="Proteomes" id="UP000823561">
    <property type="component" value="Chromosome 14"/>
</dbReference>
<evidence type="ECO:0000256" key="5">
    <source>
        <dbReference type="ARBA" id="ARBA00022449"/>
    </source>
</evidence>
<evidence type="ECO:0000256" key="3">
    <source>
        <dbReference type="ARBA" id="ARBA00005364"/>
    </source>
</evidence>
<feature type="domain" description="Sodium/calcium exchanger membrane region" evidence="27">
    <location>
        <begin position="262"/>
        <end position="411"/>
    </location>
</feature>
<dbReference type="FunFam" id="1.20.1420.30:FF:000009">
    <property type="entry name" value="sodium/potassium/calcium exchanger 5 isoform X2"/>
    <property type="match status" value="1"/>
</dbReference>
<evidence type="ECO:0000256" key="7">
    <source>
        <dbReference type="ARBA" id="ARBA00022568"/>
    </source>
</evidence>
<comment type="catalytic activity">
    <reaction evidence="20">
        <text>Ca(2+)(out) + K(+)(out) + 4 Na(+)(in) = Ca(2+)(in) + K(+)(in) + 4 Na(+)(out)</text>
        <dbReference type="Rhea" id="RHEA:69967"/>
        <dbReference type="ChEBI" id="CHEBI:29101"/>
        <dbReference type="ChEBI" id="CHEBI:29103"/>
        <dbReference type="ChEBI" id="CHEBI:29108"/>
    </reaction>
</comment>
<evidence type="ECO:0000256" key="25">
    <source>
        <dbReference type="SAM" id="Phobius"/>
    </source>
</evidence>
<evidence type="ECO:0000256" key="26">
    <source>
        <dbReference type="SAM" id="SignalP"/>
    </source>
</evidence>
<dbReference type="Gene3D" id="1.20.1420.30">
    <property type="entry name" value="NCX, central ion-binding region"/>
    <property type="match status" value="2"/>
</dbReference>
<dbReference type="GO" id="GO:0016020">
    <property type="term" value="C:membrane"/>
    <property type="evidence" value="ECO:0007669"/>
    <property type="project" value="InterPro"/>
</dbReference>
<keyword evidence="9 25" id="KW-0812">Transmembrane</keyword>
<feature type="transmembrane region" description="Helical" evidence="25">
    <location>
        <begin position="38"/>
        <end position="60"/>
    </location>
</feature>
<sequence length="428" mass="47342">MIIFYMFLAISIICDDYFLPSLEVISERLGLSQDVAGATFMAAGSSAPELVTAFLGVFVTKGDIGVSTIVGSAVYNLLGICAACGLLTAVVGRLTCWPLFRDCLAYAISVAAVIAIISDNKVYWYEAASLLLVYGVYIVVLCFDIRISEYVLRKFSPCCTCVAKNAEERSEQQPLVGWQDDTSLRLHRRSRTDSGIFQDDSGYSHLSLSLHGLNEIPEEHKSVFKMPENDLKRILWVLSLPAILLLFLTIPDCRRRTWKKWYMMTFFMSAVWISAFTYVLVWMVTVVGETLSIPDTVMGLTLLAAGTSIPDTVASVIVAREGKADMAMSNIVGSNVFDMLCLGLPWFIKTAFVDTTSPVEVNSTGLVFTTASLLFSIVILFVTVHANGWRLNWKLGVVTLFFYILFATLSILYELGIIGNNPIRTCND</sequence>
<keyword evidence="15" id="KW-0333">Golgi apparatus</keyword>
<feature type="transmembrane region" description="Helical" evidence="25">
    <location>
        <begin position="297"/>
        <end position="319"/>
    </location>
</feature>
<dbReference type="GO" id="GO:0005802">
    <property type="term" value="C:trans-Golgi network"/>
    <property type="evidence" value="ECO:0007669"/>
    <property type="project" value="TreeGrafter"/>
</dbReference>
<comment type="function">
    <text evidence="21">Calcium, potassium:sodium antiporter that transports 1 Ca(2+) and 1 K(+) to the melanosome in exchange for 4 cytoplasmic Na(+). Involved in pigmentation, possibly by participating in ion transport in melanosomes. Predominant sodium-calcium exchanger in melanocytes.</text>
</comment>
<evidence type="ECO:0000256" key="15">
    <source>
        <dbReference type="ARBA" id="ARBA00023034"/>
    </source>
</evidence>
<evidence type="ECO:0000256" key="14">
    <source>
        <dbReference type="ARBA" id="ARBA00022989"/>
    </source>
</evidence>
<evidence type="ECO:0000256" key="19">
    <source>
        <dbReference type="ARBA" id="ARBA00023201"/>
    </source>
</evidence>
<feature type="chain" id="PRO_5043843085" description="Sodium/potassium/calcium exchanger 5" evidence="26">
    <location>
        <begin position="17"/>
        <end position="428"/>
    </location>
</feature>
<proteinExistence type="inferred from homology"/>
<keyword evidence="7" id="KW-0109">Calcium transport</keyword>
<dbReference type="PANTHER" id="PTHR10846">
    <property type="entry name" value="SODIUM/POTASSIUM/CALCIUM EXCHANGER"/>
    <property type="match status" value="1"/>
</dbReference>
<keyword evidence="19" id="KW-0739">Sodium transport</keyword>
<dbReference type="GO" id="GO:0008273">
    <property type="term" value="F:calcium, potassium:sodium antiporter activity"/>
    <property type="evidence" value="ECO:0007669"/>
    <property type="project" value="TreeGrafter"/>
</dbReference>
<evidence type="ECO:0000313" key="28">
    <source>
        <dbReference type="EMBL" id="KAG5270645.1"/>
    </source>
</evidence>
<keyword evidence="11" id="KW-0106">Calcium</keyword>
<evidence type="ECO:0000256" key="8">
    <source>
        <dbReference type="ARBA" id="ARBA00022606"/>
    </source>
</evidence>
<keyword evidence="8" id="KW-0716">Sensory transduction</keyword>
<feature type="transmembrane region" description="Helical" evidence="25">
    <location>
        <begin position="72"/>
        <end position="92"/>
    </location>
</feature>
<evidence type="ECO:0000256" key="17">
    <source>
        <dbReference type="ARBA" id="ARBA00023065"/>
    </source>
</evidence>
<accession>A0AAV6G6R6</accession>
<dbReference type="InterPro" id="IPR044880">
    <property type="entry name" value="NCX_ion-bd_dom_sf"/>
</dbReference>
<comment type="caution">
    <text evidence="28">The sequence shown here is derived from an EMBL/GenBank/DDBJ whole genome shotgun (WGS) entry which is preliminary data.</text>
</comment>
<dbReference type="FunFam" id="1.20.1420.30:FF:000015">
    <property type="entry name" value="sodium/potassium/calcium exchanger 5 isoform X2"/>
    <property type="match status" value="1"/>
</dbReference>
<evidence type="ECO:0000256" key="12">
    <source>
        <dbReference type="ARBA" id="ARBA00022847"/>
    </source>
</evidence>
<keyword evidence="17" id="KW-0406">Ion transport</keyword>
<keyword evidence="4" id="KW-0813">Transport</keyword>
<keyword evidence="5" id="KW-0050">Antiport</keyword>
<keyword evidence="12" id="KW-0769">Symport</keyword>
<dbReference type="GO" id="GO:0015293">
    <property type="term" value="F:symporter activity"/>
    <property type="evidence" value="ECO:0007669"/>
    <property type="project" value="UniProtKB-KW"/>
</dbReference>
<feature type="signal peptide" evidence="26">
    <location>
        <begin position="1"/>
        <end position="16"/>
    </location>
</feature>
<feature type="domain" description="Sodium/calcium exchanger membrane region" evidence="27">
    <location>
        <begin position="2"/>
        <end position="142"/>
    </location>
</feature>
<dbReference type="GO" id="GO:0006874">
    <property type="term" value="P:intracellular calcium ion homeostasis"/>
    <property type="evidence" value="ECO:0007669"/>
    <property type="project" value="TreeGrafter"/>
</dbReference>
<evidence type="ECO:0000256" key="2">
    <source>
        <dbReference type="ARBA" id="ARBA00004223"/>
    </source>
</evidence>
<reference evidence="28" key="1">
    <citation type="submission" date="2020-10" db="EMBL/GenBank/DDBJ databases">
        <title>Chromosome-scale genome assembly of the Allis shad, Alosa alosa.</title>
        <authorList>
            <person name="Margot Z."/>
            <person name="Christophe K."/>
            <person name="Cabau C."/>
            <person name="Louis A."/>
            <person name="Berthelot C."/>
            <person name="Parey E."/>
            <person name="Roest Crollius H."/>
            <person name="Montfort J."/>
            <person name="Robinson-Rechavi M."/>
            <person name="Bucao C."/>
            <person name="Bouchez O."/>
            <person name="Gislard M."/>
            <person name="Lluch J."/>
            <person name="Milhes M."/>
            <person name="Lampietro C."/>
            <person name="Lopez Roques C."/>
            <person name="Donnadieu C."/>
            <person name="Braasch I."/>
            <person name="Desvignes T."/>
            <person name="Postlethwait J."/>
            <person name="Bobe J."/>
            <person name="Guiguen Y."/>
        </authorList>
    </citation>
    <scope>NUCLEOTIDE SEQUENCE</scope>
    <source>
        <strain evidence="28">M-15738</strain>
        <tissue evidence="28">Blood</tissue>
    </source>
</reference>
<feature type="transmembrane region" description="Helical" evidence="25">
    <location>
        <begin position="98"/>
        <end position="117"/>
    </location>
</feature>
<dbReference type="EMBL" id="JADWDJ010000014">
    <property type="protein sequence ID" value="KAG5270645.1"/>
    <property type="molecule type" value="Genomic_DNA"/>
</dbReference>
<evidence type="ECO:0000256" key="11">
    <source>
        <dbReference type="ARBA" id="ARBA00022837"/>
    </source>
</evidence>
<feature type="transmembrane region" description="Helical" evidence="25">
    <location>
        <begin position="331"/>
        <end position="352"/>
    </location>
</feature>
<protein>
    <recommendedName>
        <fullName evidence="22">Sodium/potassium/calcium exchanger 5</fullName>
    </recommendedName>
    <alternativeName>
        <fullName evidence="23">Na(+)/K(+)/Ca(2+)-exchange protein 5</fullName>
    </alternativeName>
    <alternativeName>
        <fullName evidence="24">Solute carrier family 24 member 5</fullName>
    </alternativeName>
</protein>
<evidence type="ECO:0000256" key="4">
    <source>
        <dbReference type="ARBA" id="ARBA00022448"/>
    </source>
</evidence>
<evidence type="ECO:0000313" key="29">
    <source>
        <dbReference type="Proteomes" id="UP000823561"/>
    </source>
</evidence>
<feature type="transmembrane region" description="Helical" evidence="25">
    <location>
        <begin position="124"/>
        <end position="147"/>
    </location>
</feature>
<keyword evidence="16" id="KW-0915">Sodium</keyword>
<dbReference type="NCBIfam" id="TIGR00367">
    <property type="entry name" value="calcium/sodium antiporter"/>
    <property type="match status" value="1"/>
</dbReference>
<keyword evidence="14 25" id="KW-1133">Transmembrane helix</keyword>
<evidence type="ECO:0000256" key="16">
    <source>
        <dbReference type="ARBA" id="ARBA00023053"/>
    </source>
</evidence>